<dbReference type="PANTHER" id="PTHR10219">
    <property type="entry name" value="GLYCOLIPID TRANSFER PROTEIN-RELATED"/>
    <property type="match status" value="1"/>
</dbReference>
<keyword evidence="1" id="KW-1133">Transmembrane helix</keyword>
<reference evidence="3 4" key="1">
    <citation type="submission" date="2024-06" db="EMBL/GenBank/DDBJ databases">
        <title>A chromosome level genome sequence of Diviner's sage (Salvia divinorum).</title>
        <authorList>
            <person name="Ford S.A."/>
            <person name="Ro D.-K."/>
            <person name="Ness R.W."/>
            <person name="Phillips M.A."/>
        </authorList>
    </citation>
    <scope>NUCLEOTIDE SEQUENCE [LARGE SCALE GENOMIC DNA]</scope>
    <source>
        <strain evidence="3">SAF-2024a</strain>
        <tissue evidence="3">Leaf</tissue>
    </source>
</reference>
<evidence type="ECO:0000313" key="3">
    <source>
        <dbReference type="EMBL" id="KAL1562163.1"/>
    </source>
</evidence>
<dbReference type="AlphaFoldDB" id="A0ABD1I3V4"/>
<organism evidence="3 4">
    <name type="scientific">Salvia divinorum</name>
    <name type="common">Maria pastora</name>
    <name type="synonym">Diviner's sage</name>
    <dbReference type="NCBI Taxonomy" id="28513"/>
    <lineage>
        <taxon>Eukaryota</taxon>
        <taxon>Viridiplantae</taxon>
        <taxon>Streptophyta</taxon>
        <taxon>Embryophyta</taxon>
        <taxon>Tracheophyta</taxon>
        <taxon>Spermatophyta</taxon>
        <taxon>Magnoliopsida</taxon>
        <taxon>eudicotyledons</taxon>
        <taxon>Gunneridae</taxon>
        <taxon>Pentapetalae</taxon>
        <taxon>asterids</taxon>
        <taxon>lamiids</taxon>
        <taxon>Lamiales</taxon>
        <taxon>Lamiaceae</taxon>
        <taxon>Nepetoideae</taxon>
        <taxon>Mentheae</taxon>
        <taxon>Salviinae</taxon>
        <taxon>Salvia</taxon>
        <taxon>Salvia subgen. Calosphace</taxon>
    </lineage>
</organism>
<proteinExistence type="predicted"/>
<evidence type="ECO:0000259" key="2">
    <source>
        <dbReference type="Pfam" id="PF08718"/>
    </source>
</evidence>
<keyword evidence="1" id="KW-0812">Transmembrane</keyword>
<dbReference type="Gene3D" id="1.10.3520.10">
    <property type="entry name" value="Glycolipid transfer protein"/>
    <property type="match status" value="1"/>
</dbReference>
<keyword evidence="1" id="KW-0472">Membrane</keyword>
<name>A0ABD1I3V4_SALDI</name>
<dbReference type="InterPro" id="IPR014830">
    <property type="entry name" value="Glycolipid_transfer_prot_dom"/>
</dbReference>
<evidence type="ECO:0000256" key="1">
    <source>
        <dbReference type="SAM" id="Phobius"/>
    </source>
</evidence>
<feature type="transmembrane region" description="Helical" evidence="1">
    <location>
        <begin position="114"/>
        <end position="135"/>
    </location>
</feature>
<protein>
    <recommendedName>
        <fullName evidence="2">Glycolipid transfer protein domain-containing protein</fullName>
    </recommendedName>
</protein>
<dbReference type="PANTHER" id="PTHR10219:SF43">
    <property type="entry name" value="GLYCOLIPID TRANSFER PROTEIN DOMAIN-CONTAINING PROTEIN"/>
    <property type="match status" value="1"/>
</dbReference>
<gene>
    <name evidence="3" type="ORF">AAHA92_04771</name>
</gene>
<comment type="caution">
    <text evidence="3">The sequence shown here is derived from an EMBL/GenBank/DDBJ whole genome shotgun (WGS) entry which is preliminary data.</text>
</comment>
<sequence>MEKDRPMKKMAEAFKELCNRLNRFPEGEEARLELAAFSNACSLVSPLIRCFGGVFLFAEIDYVAKVNDLMEASKSVSVLPVMIDDDVRSDCVRKAGSHTRNLLRLKRTLDMIKILFEEIISSGYALLHLYLFHAVCSVLSMSRLA</sequence>
<accession>A0ABD1I3V4</accession>
<feature type="domain" description="Glycolipid transfer protein" evidence="2">
    <location>
        <begin position="33"/>
        <end position="121"/>
    </location>
</feature>
<evidence type="ECO:0000313" key="4">
    <source>
        <dbReference type="Proteomes" id="UP001567538"/>
    </source>
</evidence>
<dbReference type="SUPFAM" id="SSF110004">
    <property type="entry name" value="Glycolipid transfer protein, GLTP"/>
    <property type="match status" value="1"/>
</dbReference>
<keyword evidence="4" id="KW-1185">Reference proteome</keyword>
<dbReference type="Pfam" id="PF08718">
    <property type="entry name" value="GLTP"/>
    <property type="match status" value="1"/>
</dbReference>
<dbReference type="EMBL" id="JBEAFC010000003">
    <property type="protein sequence ID" value="KAL1562163.1"/>
    <property type="molecule type" value="Genomic_DNA"/>
</dbReference>
<dbReference type="InterPro" id="IPR036497">
    <property type="entry name" value="GLTP_sf"/>
</dbReference>
<dbReference type="Proteomes" id="UP001567538">
    <property type="component" value="Unassembled WGS sequence"/>
</dbReference>